<dbReference type="AlphaFoldDB" id="A0A7S3NK76"/>
<feature type="compositionally biased region" description="Basic and acidic residues" evidence="1">
    <location>
        <begin position="552"/>
        <end position="568"/>
    </location>
</feature>
<evidence type="ECO:0000313" key="2">
    <source>
        <dbReference type="EMBL" id="CAE0362999.1"/>
    </source>
</evidence>
<evidence type="ECO:0000256" key="1">
    <source>
        <dbReference type="SAM" id="MobiDB-lite"/>
    </source>
</evidence>
<name>A0A7S3NK76_9STRA</name>
<feature type="region of interest" description="Disordered" evidence="1">
    <location>
        <begin position="546"/>
        <end position="587"/>
    </location>
</feature>
<proteinExistence type="predicted"/>
<accession>A0A7S3NK76</accession>
<protein>
    <submittedName>
        <fullName evidence="2">Uncharacterized protein</fullName>
    </submittedName>
</protein>
<gene>
    <name evidence="2" type="ORF">ALAG00032_LOCUS3740</name>
</gene>
<sequence>MKRGHVVVKVEFANDKVAKIKVRRGDNAEKLARKFVDDHSLNNEYVDLLTKEIKKAMVPVYDKLYLESAAMEERRKARQKNAEEEIRKKENEELQKMKSFRMSAASAKILEKKKTPTIKTKKLRTKNEEDWTCPRCGGRNNAVADRCTRFLKFRGALAESAPSCWAISDPNRSFSTTWQDAVLCNATRPLPGEPTICSSVSRRLIDRWKEAENNGRPQPCTKTRTTECIKSNFQPEINEHSRRLVEHNRIVDALVNALEVLDQGSTTSETDKAYDVYEATMLETSNQEKVKEQREADRRRCYEYKKKEPTLNTSPCIKVKNTSVHISLHEEAKTRAKNKEIQASEADRKARLKSQPTLCPGSKRAWQNRQIVLLRNVYDKALEASYSLTPDLFAHTCSSELASIVCALFSVPLPSFENFKKLILEATKKLSQPTAQKIYNAGQATIASQQIRNHQCHLQKQREEDDAQLTFKPNLISSSSKQNQSHQKVSDRLYAYAKTYEKKRRAAKENLLQNDLTFQPIITPKASSRSSSSSYPLSRKFFSSHLSTSTDYNDHKKHDEQMDNRGRETNNLQHHLQLQTPPPPHYNDAFLHHTSD</sequence>
<feature type="compositionally biased region" description="Low complexity" evidence="1">
    <location>
        <begin position="569"/>
        <end position="579"/>
    </location>
</feature>
<dbReference type="EMBL" id="HBIJ01005298">
    <property type="protein sequence ID" value="CAE0362999.1"/>
    <property type="molecule type" value="Transcribed_RNA"/>
</dbReference>
<organism evidence="2">
    <name type="scientific">Aureoumbra lagunensis</name>
    <dbReference type="NCBI Taxonomy" id="44058"/>
    <lineage>
        <taxon>Eukaryota</taxon>
        <taxon>Sar</taxon>
        <taxon>Stramenopiles</taxon>
        <taxon>Ochrophyta</taxon>
        <taxon>Pelagophyceae</taxon>
        <taxon>Pelagomonadales</taxon>
        <taxon>Aureoumbra</taxon>
    </lineage>
</organism>
<reference evidence="2" key="1">
    <citation type="submission" date="2021-01" db="EMBL/GenBank/DDBJ databases">
        <authorList>
            <person name="Corre E."/>
            <person name="Pelletier E."/>
            <person name="Niang G."/>
            <person name="Scheremetjew M."/>
            <person name="Finn R."/>
            <person name="Kale V."/>
            <person name="Holt S."/>
            <person name="Cochrane G."/>
            <person name="Meng A."/>
            <person name="Brown T."/>
            <person name="Cohen L."/>
        </authorList>
    </citation>
    <scope>NUCLEOTIDE SEQUENCE</scope>
    <source>
        <strain evidence="2">CCMP1510</strain>
    </source>
</reference>